<dbReference type="SUPFAM" id="SSF55021">
    <property type="entry name" value="ACT-like"/>
    <property type="match status" value="1"/>
</dbReference>
<dbReference type="PROSITE" id="PS51171">
    <property type="entry name" value="PREPHENATE_DEHYDR_3"/>
    <property type="match status" value="1"/>
</dbReference>
<reference evidence="23 24" key="1">
    <citation type="submission" date="2017-02" db="EMBL/GenBank/DDBJ databases">
        <authorList>
            <person name="Peterson S.W."/>
        </authorList>
    </citation>
    <scope>NUCLEOTIDE SEQUENCE [LARGE SCALE GENOMIC DNA]</scope>
    <source>
        <strain evidence="23 24">ATCC 35992</strain>
    </source>
</reference>
<keyword evidence="15" id="KW-0511">Multifunctional enzyme</keyword>
<dbReference type="CDD" id="cd04905">
    <property type="entry name" value="ACT_CM-PDT"/>
    <property type="match status" value="1"/>
</dbReference>
<comment type="function">
    <text evidence="2">Catalyzes the Claisen rearrangement of chorismate to prephenate and the decarboxylation/dehydration of prephenate to phenylpyruvate.</text>
</comment>
<evidence type="ECO:0000256" key="10">
    <source>
        <dbReference type="ARBA" id="ARBA00022605"/>
    </source>
</evidence>
<comment type="subcellular location">
    <subcellularLocation>
        <location evidence="3">Cytoplasm</location>
    </subcellularLocation>
</comment>
<keyword evidence="14" id="KW-0456">Lyase</keyword>
<dbReference type="Pfam" id="PF01817">
    <property type="entry name" value="CM_2"/>
    <property type="match status" value="1"/>
</dbReference>
<dbReference type="GO" id="GO:0009094">
    <property type="term" value="P:L-phenylalanine biosynthetic process"/>
    <property type="evidence" value="ECO:0007669"/>
    <property type="project" value="UniProtKB-UniPathway"/>
</dbReference>
<dbReference type="PROSITE" id="PS00858">
    <property type="entry name" value="PREPHENATE_DEHYDR_2"/>
    <property type="match status" value="1"/>
</dbReference>
<keyword evidence="12" id="KW-0584">Phenylalanine biosynthesis</keyword>
<proteinExistence type="predicted"/>
<evidence type="ECO:0000256" key="11">
    <source>
        <dbReference type="ARBA" id="ARBA00023141"/>
    </source>
</evidence>
<name>A0A1T4VMU5_9FIRM</name>
<dbReference type="InterPro" id="IPR002912">
    <property type="entry name" value="ACT_dom"/>
</dbReference>
<comment type="pathway">
    <text evidence="4">Amino-acid biosynthesis; L-phenylalanine biosynthesis; phenylpyruvate from prephenate: step 1/1.</text>
</comment>
<dbReference type="GO" id="GO:0004106">
    <property type="term" value="F:chorismate mutase activity"/>
    <property type="evidence" value="ECO:0007669"/>
    <property type="project" value="UniProtKB-EC"/>
</dbReference>
<dbReference type="PANTHER" id="PTHR21022:SF19">
    <property type="entry name" value="PREPHENATE DEHYDRATASE-RELATED"/>
    <property type="match status" value="1"/>
</dbReference>
<evidence type="ECO:0000256" key="16">
    <source>
        <dbReference type="ARBA" id="ARBA00031175"/>
    </source>
</evidence>
<keyword evidence="9" id="KW-0963">Cytoplasm</keyword>
<evidence type="ECO:0000259" key="22">
    <source>
        <dbReference type="PROSITE" id="PS51671"/>
    </source>
</evidence>
<dbReference type="CDD" id="cd13631">
    <property type="entry name" value="PBP2_Ct-PDT_like"/>
    <property type="match status" value="1"/>
</dbReference>
<evidence type="ECO:0000256" key="1">
    <source>
        <dbReference type="ARBA" id="ARBA00000824"/>
    </source>
</evidence>
<evidence type="ECO:0000256" key="18">
    <source>
        <dbReference type="ARBA" id="ARBA00047848"/>
    </source>
</evidence>
<dbReference type="Gene3D" id="3.30.70.260">
    <property type="match status" value="1"/>
</dbReference>
<evidence type="ECO:0000256" key="15">
    <source>
        <dbReference type="ARBA" id="ARBA00023268"/>
    </source>
</evidence>
<dbReference type="EC" id="4.2.1.51" evidence="6"/>
<organism evidence="23 24">
    <name type="scientific">Eubacterium uniforme</name>
    <dbReference type="NCBI Taxonomy" id="39495"/>
    <lineage>
        <taxon>Bacteria</taxon>
        <taxon>Bacillati</taxon>
        <taxon>Bacillota</taxon>
        <taxon>Clostridia</taxon>
        <taxon>Eubacteriales</taxon>
        <taxon>Eubacteriaceae</taxon>
        <taxon>Eubacterium</taxon>
    </lineage>
</organism>
<evidence type="ECO:0000256" key="8">
    <source>
        <dbReference type="ARBA" id="ARBA00021872"/>
    </source>
</evidence>
<comment type="pathway">
    <text evidence="5">Metabolic intermediate biosynthesis; prephenate biosynthesis; prephenate from chorismate: step 1/1.</text>
</comment>
<feature type="domain" description="ACT" evidence="22">
    <location>
        <begin position="306"/>
        <end position="381"/>
    </location>
</feature>
<evidence type="ECO:0000256" key="2">
    <source>
        <dbReference type="ARBA" id="ARBA00002364"/>
    </source>
</evidence>
<evidence type="ECO:0000256" key="4">
    <source>
        <dbReference type="ARBA" id="ARBA00004741"/>
    </source>
</evidence>
<evidence type="ECO:0000256" key="5">
    <source>
        <dbReference type="ARBA" id="ARBA00004817"/>
    </source>
</evidence>
<dbReference type="EMBL" id="FUXZ01000007">
    <property type="protein sequence ID" value="SKA66257.1"/>
    <property type="molecule type" value="Genomic_DNA"/>
</dbReference>
<dbReference type="UniPathway" id="UPA00121">
    <property type="reaction ID" value="UER00345"/>
</dbReference>
<keyword evidence="13" id="KW-0413">Isomerase</keyword>
<dbReference type="InterPro" id="IPR045865">
    <property type="entry name" value="ACT-like_dom_sf"/>
</dbReference>
<evidence type="ECO:0000259" key="20">
    <source>
        <dbReference type="PROSITE" id="PS51168"/>
    </source>
</evidence>
<feature type="domain" description="Prephenate dehydratase" evidence="21">
    <location>
        <begin position="118"/>
        <end position="294"/>
    </location>
</feature>
<comment type="catalytic activity">
    <reaction evidence="1">
        <text>chorismate = prephenate</text>
        <dbReference type="Rhea" id="RHEA:13897"/>
        <dbReference type="ChEBI" id="CHEBI:29748"/>
        <dbReference type="ChEBI" id="CHEBI:29934"/>
        <dbReference type="EC" id="5.4.99.5"/>
    </reaction>
</comment>
<protein>
    <recommendedName>
        <fullName evidence="7">Bifunctional chorismate mutase/prephenate dehydratase</fullName>
        <ecNumber evidence="6">4.2.1.51</ecNumber>
    </recommendedName>
    <alternativeName>
        <fullName evidence="17">Chorismate mutase-prephenate dehydratase</fullName>
    </alternativeName>
    <alternativeName>
        <fullName evidence="8">Prephenate dehydratase</fullName>
    </alternativeName>
    <alternativeName>
        <fullName evidence="16">p-protein</fullName>
    </alternativeName>
</protein>
<dbReference type="Gene3D" id="3.40.190.10">
    <property type="entry name" value="Periplasmic binding protein-like II"/>
    <property type="match status" value="2"/>
</dbReference>
<evidence type="ECO:0000256" key="3">
    <source>
        <dbReference type="ARBA" id="ARBA00004496"/>
    </source>
</evidence>
<evidence type="ECO:0000256" key="17">
    <source>
        <dbReference type="ARBA" id="ARBA00031520"/>
    </source>
</evidence>
<dbReference type="GO" id="GO:0004664">
    <property type="term" value="F:prephenate dehydratase activity"/>
    <property type="evidence" value="ECO:0007669"/>
    <property type="project" value="UniProtKB-EC"/>
</dbReference>
<dbReference type="RefSeq" id="WP_242943002.1">
    <property type="nucleotide sequence ID" value="NZ_FUXZ01000007.1"/>
</dbReference>
<dbReference type="PANTHER" id="PTHR21022">
    <property type="entry name" value="PREPHENATE DEHYDRATASE P PROTEIN"/>
    <property type="match status" value="1"/>
</dbReference>
<dbReference type="PIRSF" id="PIRSF001500">
    <property type="entry name" value="Chor_mut_pdt_Ppr"/>
    <property type="match status" value="1"/>
</dbReference>
<dbReference type="SUPFAM" id="SSF53850">
    <property type="entry name" value="Periplasmic binding protein-like II"/>
    <property type="match status" value="1"/>
</dbReference>
<dbReference type="SMART" id="SM00830">
    <property type="entry name" value="CM_2"/>
    <property type="match status" value="1"/>
</dbReference>
<dbReference type="InterPro" id="IPR001086">
    <property type="entry name" value="Preph_deHydtase"/>
</dbReference>
<accession>A0A1T4VMU5</accession>
<evidence type="ECO:0000256" key="13">
    <source>
        <dbReference type="ARBA" id="ARBA00023235"/>
    </source>
</evidence>
<dbReference type="Gene3D" id="1.20.59.10">
    <property type="entry name" value="Chorismate mutase"/>
    <property type="match status" value="1"/>
</dbReference>
<dbReference type="InterPro" id="IPR008242">
    <property type="entry name" value="Chor_mutase/pphenate_deHydtase"/>
</dbReference>
<sequence length="382" mass="43772">MSNNEERQLDLKDIRSEIDVIDKELVDLFEKRMKLCRDVAEFKFKTGKAVLDRERENEKLATLTSLAKDDFSKHGIEELFTQIMSMSRKYQYRLLASKGLNDTLEFNFVDRLWKDDVKVAYQGIPGAYSHEALRSYFGEYVEEYNVPTWRKAMEDIRDGRADYAVLPIENSQAGAVGDVYDLLMEFENYIVKYVDIKINHALLGVKGANLDEVKTVYSHPQAIMQSREFLEKYDWQEVAQSNTAVAAKKVSELNDKSKVAIASIKNADIYGLEVLAEHINTSDVNTTRFIILSRSKICKKDANKILISFEVAHESGSLYGALSHIIYNDVNMTKIESRPIPNKKWQYRFFVEIEGKVDSPGVVNALRGLNAETINMRILGNY</sequence>
<keyword evidence="10" id="KW-0028">Amino-acid biosynthesis</keyword>
<evidence type="ECO:0000256" key="19">
    <source>
        <dbReference type="PIRSR" id="PIRSR001500-2"/>
    </source>
</evidence>
<evidence type="ECO:0000313" key="24">
    <source>
        <dbReference type="Proteomes" id="UP000190814"/>
    </source>
</evidence>
<feature type="domain" description="Chorismate mutase" evidence="20">
    <location>
        <begin position="5"/>
        <end position="95"/>
    </location>
</feature>
<dbReference type="GO" id="GO:0005737">
    <property type="term" value="C:cytoplasm"/>
    <property type="evidence" value="ECO:0007669"/>
    <property type="project" value="UniProtKB-SubCell"/>
</dbReference>
<dbReference type="InterPro" id="IPR018528">
    <property type="entry name" value="Preph_deHydtase_CS"/>
</dbReference>
<dbReference type="SUPFAM" id="SSF48600">
    <property type="entry name" value="Chorismate mutase II"/>
    <property type="match status" value="1"/>
</dbReference>
<comment type="catalytic activity">
    <reaction evidence="18">
        <text>prephenate + H(+) = 3-phenylpyruvate + CO2 + H2O</text>
        <dbReference type="Rhea" id="RHEA:21648"/>
        <dbReference type="ChEBI" id="CHEBI:15377"/>
        <dbReference type="ChEBI" id="CHEBI:15378"/>
        <dbReference type="ChEBI" id="CHEBI:16526"/>
        <dbReference type="ChEBI" id="CHEBI:18005"/>
        <dbReference type="ChEBI" id="CHEBI:29934"/>
        <dbReference type="EC" id="4.2.1.51"/>
    </reaction>
</comment>
<dbReference type="PROSITE" id="PS51168">
    <property type="entry name" value="CHORISMATE_MUT_2"/>
    <property type="match status" value="1"/>
</dbReference>
<evidence type="ECO:0000256" key="14">
    <source>
        <dbReference type="ARBA" id="ARBA00023239"/>
    </source>
</evidence>
<feature type="site" description="Essential for prephenate dehydratase activity" evidence="19">
    <location>
        <position position="287"/>
    </location>
</feature>
<dbReference type="STRING" id="39495.SAMN02745111_01255"/>
<evidence type="ECO:0000256" key="9">
    <source>
        <dbReference type="ARBA" id="ARBA00022490"/>
    </source>
</evidence>
<dbReference type="InterPro" id="IPR002701">
    <property type="entry name" value="CM_II_prokaryot"/>
</dbReference>
<evidence type="ECO:0000256" key="12">
    <source>
        <dbReference type="ARBA" id="ARBA00023222"/>
    </source>
</evidence>
<keyword evidence="11" id="KW-0057">Aromatic amino acid biosynthesis</keyword>
<dbReference type="PROSITE" id="PS51671">
    <property type="entry name" value="ACT"/>
    <property type="match status" value="1"/>
</dbReference>
<keyword evidence="24" id="KW-1185">Reference proteome</keyword>
<dbReference type="InterPro" id="IPR036979">
    <property type="entry name" value="CM_dom_sf"/>
</dbReference>
<evidence type="ECO:0000259" key="21">
    <source>
        <dbReference type="PROSITE" id="PS51171"/>
    </source>
</evidence>
<evidence type="ECO:0000313" key="23">
    <source>
        <dbReference type="EMBL" id="SKA66257.1"/>
    </source>
</evidence>
<dbReference type="AlphaFoldDB" id="A0A1T4VMU5"/>
<dbReference type="UniPathway" id="UPA00120">
    <property type="reaction ID" value="UER00203"/>
</dbReference>
<gene>
    <name evidence="23" type="ORF">SAMN02745111_01255</name>
</gene>
<dbReference type="GO" id="GO:0046417">
    <property type="term" value="P:chorismate metabolic process"/>
    <property type="evidence" value="ECO:0007669"/>
    <property type="project" value="InterPro"/>
</dbReference>
<dbReference type="InterPro" id="IPR036263">
    <property type="entry name" value="Chorismate_II_sf"/>
</dbReference>
<evidence type="ECO:0000256" key="7">
    <source>
        <dbReference type="ARBA" id="ARBA00014401"/>
    </source>
</evidence>
<evidence type="ECO:0000256" key="6">
    <source>
        <dbReference type="ARBA" id="ARBA00013147"/>
    </source>
</evidence>
<dbReference type="Pfam" id="PF00800">
    <property type="entry name" value="PDT"/>
    <property type="match status" value="1"/>
</dbReference>
<dbReference type="Proteomes" id="UP000190814">
    <property type="component" value="Unassembled WGS sequence"/>
</dbReference>